<sequence length="216" mass="25089">MGDATKFIWNMLEQNRPANRRPDVEVVHLLINQYTGPAALAYVEACTVNLSAMYLQEYNYPGYDLKWSFTSVMYHEMTHIWQWYAPGTPSGLIEGIADYTSIKANYYPPELAKPGSGERWDQGYGPTARFLEYCDRLRPRFVAALNRKMRYEWSVDYFVDLLGKPVDQLWSEYKAEYEGSVSNVAVNANLSLWREYKDAYYEIKTRTETGMGCQLD</sequence>
<proteinExistence type="predicted"/>
<keyword evidence="2" id="KW-1185">Reference proteome</keyword>
<dbReference type="Pfam" id="PF04450">
    <property type="entry name" value="BSP"/>
    <property type="match status" value="1"/>
</dbReference>
<comment type="caution">
    <text evidence="1">The sequence shown here is derived from an EMBL/GenBank/DDBJ whole genome shotgun (WGS) entry which is preliminary data.</text>
</comment>
<dbReference type="Proteomes" id="UP000585474">
    <property type="component" value="Unassembled WGS sequence"/>
</dbReference>
<dbReference type="AlphaFoldDB" id="A0A7J0DTH6"/>
<protein>
    <submittedName>
        <fullName evidence="1">Plant basic secretory protein (BSP) family protein</fullName>
    </submittedName>
</protein>
<dbReference type="InterPro" id="IPR007541">
    <property type="entry name" value="Uncharacterised_BSP"/>
</dbReference>
<evidence type="ECO:0000313" key="2">
    <source>
        <dbReference type="Proteomes" id="UP000585474"/>
    </source>
</evidence>
<dbReference type="PANTHER" id="PTHR33321:SF15">
    <property type="entry name" value="PLANT BASIC SECRETORY PROTEIN (BSP) FAMILY PROTEIN"/>
    <property type="match status" value="1"/>
</dbReference>
<organism evidence="1 2">
    <name type="scientific">Actinidia rufa</name>
    <dbReference type="NCBI Taxonomy" id="165716"/>
    <lineage>
        <taxon>Eukaryota</taxon>
        <taxon>Viridiplantae</taxon>
        <taxon>Streptophyta</taxon>
        <taxon>Embryophyta</taxon>
        <taxon>Tracheophyta</taxon>
        <taxon>Spermatophyta</taxon>
        <taxon>Magnoliopsida</taxon>
        <taxon>eudicotyledons</taxon>
        <taxon>Gunneridae</taxon>
        <taxon>Pentapetalae</taxon>
        <taxon>asterids</taxon>
        <taxon>Ericales</taxon>
        <taxon>Actinidiaceae</taxon>
        <taxon>Actinidia</taxon>
    </lineage>
</organism>
<dbReference type="EMBL" id="BJWL01000395">
    <property type="protein sequence ID" value="GFS42165.1"/>
    <property type="molecule type" value="Genomic_DNA"/>
</dbReference>
<dbReference type="OrthoDB" id="891726at2759"/>
<reference evidence="2" key="1">
    <citation type="submission" date="2019-07" db="EMBL/GenBank/DDBJ databases">
        <title>De Novo Assembly of kiwifruit Actinidia rufa.</title>
        <authorList>
            <person name="Sugita-Konishi S."/>
            <person name="Sato K."/>
            <person name="Mori E."/>
            <person name="Abe Y."/>
            <person name="Kisaki G."/>
            <person name="Hamano K."/>
            <person name="Suezawa K."/>
            <person name="Otani M."/>
            <person name="Fukuda T."/>
            <person name="Manabe T."/>
            <person name="Gomi K."/>
            <person name="Tabuchi M."/>
            <person name="Akimitsu K."/>
            <person name="Kataoka I."/>
        </authorList>
    </citation>
    <scope>NUCLEOTIDE SEQUENCE [LARGE SCALE GENOMIC DNA]</scope>
    <source>
        <strain evidence="2">cv. Fuchu</strain>
    </source>
</reference>
<accession>A0A7J0DTH6</accession>
<gene>
    <name evidence="1" type="ORF">Acr_00g0078300</name>
</gene>
<name>A0A7J0DTH6_9ERIC</name>
<evidence type="ECO:0000313" key="1">
    <source>
        <dbReference type="EMBL" id="GFS42165.1"/>
    </source>
</evidence>
<dbReference type="PANTHER" id="PTHR33321">
    <property type="match status" value="1"/>
</dbReference>